<keyword evidence="1" id="KW-0472">Membrane</keyword>
<keyword evidence="2" id="KW-0732">Signal</keyword>
<keyword evidence="4" id="KW-1185">Reference proteome</keyword>
<organism evidence="3 4">
    <name type="scientific">Agromyces seonyuensis</name>
    <dbReference type="NCBI Taxonomy" id="2662446"/>
    <lineage>
        <taxon>Bacteria</taxon>
        <taxon>Bacillati</taxon>
        <taxon>Actinomycetota</taxon>
        <taxon>Actinomycetes</taxon>
        <taxon>Micrococcales</taxon>
        <taxon>Microbacteriaceae</taxon>
        <taxon>Agromyces</taxon>
    </lineage>
</organism>
<dbReference type="EMBL" id="WSTA01000016">
    <property type="protein sequence ID" value="MWB97941.1"/>
    <property type="molecule type" value="Genomic_DNA"/>
</dbReference>
<feature type="chain" id="PRO_5026226698" evidence="2">
    <location>
        <begin position="36"/>
        <end position="354"/>
    </location>
</feature>
<reference evidence="3 4" key="1">
    <citation type="submission" date="2019-12" db="EMBL/GenBank/DDBJ databases">
        <authorList>
            <person name="Kim Y.S."/>
        </authorList>
    </citation>
    <scope>NUCLEOTIDE SEQUENCE [LARGE SCALE GENOMIC DNA]</scope>
    <source>
        <strain evidence="3 4">MMS17-SY077</strain>
    </source>
</reference>
<keyword evidence="1" id="KW-1133">Transmembrane helix</keyword>
<proteinExistence type="predicted"/>
<comment type="caution">
    <text evidence="3">The sequence shown here is derived from an EMBL/GenBank/DDBJ whole genome shotgun (WGS) entry which is preliminary data.</text>
</comment>
<evidence type="ECO:0000256" key="2">
    <source>
        <dbReference type="SAM" id="SignalP"/>
    </source>
</evidence>
<feature type="transmembrane region" description="Helical" evidence="1">
    <location>
        <begin position="306"/>
        <end position="328"/>
    </location>
</feature>
<evidence type="ECO:0000313" key="3">
    <source>
        <dbReference type="EMBL" id="MWB97941.1"/>
    </source>
</evidence>
<dbReference type="Proteomes" id="UP000438182">
    <property type="component" value="Unassembled WGS sequence"/>
</dbReference>
<keyword evidence="1" id="KW-0812">Transmembrane</keyword>
<sequence>MPALHLSRRIPRAAAATGILVALGAALFAGAPAIADEADAPAGTVQWGVRTADGDLGSERENYDYLLEAGDSLDDAIVVTNHGDEPLELAVYAADGFTGESGALDLLAEGETSTAVGAWITADATSVHLEPAASVEVPFHVAIPEDAMPGDYAGGIVTTLASEQDGGVSVDRRLGIRVQVRVGGELAPALVVEDVHLEYATPLDPFATAPATVTYTVRNTGNARLTAAQTVAVAGPFGMLRADAADLEPIPALLPGESWTASADVAGVFPSGLLTAEVELVPSVPAEGTTSGSGDLPAVHAEATLWAVPWMLVAALLVLVGAVVALVLGRRRAKRREAARIEAAVAEALETVDA</sequence>
<name>A0A6I4NV22_9MICO</name>
<evidence type="ECO:0000313" key="4">
    <source>
        <dbReference type="Proteomes" id="UP000438182"/>
    </source>
</evidence>
<dbReference type="AlphaFoldDB" id="A0A6I4NV22"/>
<dbReference type="RefSeq" id="WP_160423288.1">
    <property type="nucleotide sequence ID" value="NZ_WSTA01000016.1"/>
</dbReference>
<accession>A0A6I4NV22</accession>
<evidence type="ECO:0000256" key="1">
    <source>
        <dbReference type="SAM" id="Phobius"/>
    </source>
</evidence>
<gene>
    <name evidence="3" type="ORF">GB864_05185</name>
</gene>
<feature type="signal peptide" evidence="2">
    <location>
        <begin position="1"/>
        <end position="35"/>
    </location>
</feature>
<protein>
    <submittedName>
        <fullName evidence="3">DUF916 domain-containing protein</fullName>
    </submittedName>
</protein>